<comment type="pathway">
    <text evidence="10">Cell wall biogenesis; peptidoglycan biosynthesis.</text>
</comment>
<evidence type="ECO:0000256" key="9">
    <source>
        <dbReference type="ARBA" id="ARBA00023316"/>
    </source>
</evidence>
<sequence length="363" mass="39717">MRVLVTGGGTGGHIYPGLAFINYVKSVEPGSSFLYVGAERGMENKILPQTDIPFLTLEVQGFKRKLTFENLKTIQLFLKSIKQAKRIISDFQPDVVLGTGGYVSGAVVYAAAKLGVPTVVHEQNSVPGITNKFLARYVDKIGLAFSDASQYFPKNKTILVGNPRAQEVVGMQPSDVLHKFDLDPAKKTVLIFGGSQGALKVNQAVVAAIPEFAKKDYQVLYASGERYYEEINESIGMNKDAFTNISIQPYIKNMTEVMVNCDLLVGRAGATSIAEFTGLGLPAVLIPSPYVTNDHQTKNARSLVKEGAAKMLQDDELTAENLVATVDEIMEDEALLQQMIEQTKKQGIPDASKRLYQFIQTII</sequence>
<dbReference type="EMBL" id="JPVT01000065">
    <property type="protein sequence ID" value="KFN92019.1"/>
    <property type="molecule type" value="Genomic_DNA"/>
</dbReference>
<evidence type="ECO:0000256" key="4">
    <source>
        <dbReference type="ARBA" id="ARBA00022679"/>
    </source>
</evidence>
<reference evidence="13 14" key="1">
    <citation type="submission" date="2014-08" db="EMBL/GenBank/DDBJ databases">
        <title>Genome sequence of Tetragenococcus muriaticus.</title>
        <authorList>
            <person name="Chuea-nongthon C."/>
            <person name="Rodtong S."/>
            <person name="Yongsawatdigul J."/>
            <person name="Steele J.L."/>
            <person name="Liu X.-y."/>
            <person name="Speers J."/>
            <person name="Glasner J.D."/>
            <person name="Neeno-Eckwall E.C."/>
        </authorList>
    </citation>
    <scope>NUCLEOTIDE SEQUENCE [LARGE SCALE GENOMIC DNA]</scope>
    <source>
        <strain evidence="13 14">3MR10-3</strain>
    </source>
</reference>
<dbReference type="AlphaFoldDB" id="A0A091C538"/>
<dbReference type="GO" id="GO:0051301">
    <property type="term" value="P:cell division"/>
    <property type="evidence" value="ECO:0007669"/>
    <property type="project" value="UniProtKB-KW"/>
</dbReference>
<evidence type="ECO:0000256" key="10">
    <source>
        <dbReference type="HAMAP-Rule" id="MF_00033"/>
    </source>
</evidence>
<keyword evidence="4 10" id="KW-0808">Transferase</keyword>
<dbReference type="GO" id="GO:0005886">
    <property type="term" value="C:plasma membrane"/>
    <property type="evidence" value="ECO:0007669"/>
    <property type="project" value="UniProtKB-SubCell"/>
</dbReference>
<dbReference type="UniPathway" id="UPA00219"/>
<gene>
    <name evidence="10" type="primary">murG</name>
    <name evidence="13" type="ORF">TMU3MR103_0741</name>
</gene>
<dbReference type="CDD" id="cd03785">
    <property type="entry name" value="GT28_MurG"/>
    <property type="match status" value="1"/>
</dbReference>
<feature type="domain" description="Glycosyltransferase family 28 N-terminal" evidence="11">
    <location>
        <begin position="3"/>
        <end position="141"/>
    </location>
</feature>
<keyword evidence="2 10" id="KW-0132">Cell division</keyword>
<dbReference type="PANTHER" id="PTHR21015:SF22">
    <property type="entry name" value="GLYCOSYLTRANSFERASE"/>
    <property type="match status" value="1"/>
</dbReference>
<dbReference type="SUPFAM" id="SSF53756">
    <property type="entry name" value="UDP-Glycosyltransferase/glycogen phosphorylase"/>
    <property type="match status" value="1"/>
</dbReference>
<feature type="binding site" evidence="10">
    <location>
        <begin position="10"/>
        <end position="12"/>
    </location>
    <ligand>
        <name>UDP-N-acetyl-alpha-D-glucosamine</name>
        <dbReference type="ChEBI" id="CHEBI:57705"/>
    </ligand>
</feature>
<comment type="catalytic activity">
    <reaction evidence="10">
        <text>Mur2Ac(oyl-L-Ala-gamma-D-Glu-L-Lys-D-Ala-D-Ala)-di-trans,octa-cis-undecaprenyl diphosphate + UDP-N-acetyl-alpha-D-glucosamine = beta-D-GlcNAc-(1-&gt;4)-Mur2Ac(oyl-L-Ala-gamma-D-Glu-L-Lys-D-Ala-D-Ala)-di-trans,octa-cis-undecaprenyl diphosphate + UDP + H(+)</text>
        <dbReference type="Rhea" id="RHEA:23192"/>
        <dbReference type="ChEBI" id="CHEBI:15378"/>
        <dbReference type="ChEBI" id="CHEBI:57705"/>
        <dbReference type="ChEBI" id="CHEBI:58223"/>
        <dbReference type="ChEBI" id="CHEBI:60032"/>
        <dbReference type="ChEBI" id="CHEBI:60033"/>
        <dbReference type="EC" id="2.4.1.227"/>
    </reaction>
</comment>
<comment type="similarity">
    <text evidence="10">Belongs to the glycosyltransferase 28 family. MurG subfamily.</text>
</comment>
<organism evidence="13 14">
    <name type="scientific">Tetragenococcus muriaticus 3MR10-3</name>
    <dbReference type="NCBI Taxonomy" id="1302648"/>
    <lineage>
        <taxon>Bacteria</taxon>
        <taxon>Bacillati</taxon>
        <taxon>Bacillota</taxon>
        <taxon>Bacilli</taxon>
        <taxon>Lactobacillales</taxon>
        <taxon>Enterococcaceae</taxon>
        <taxon>Tetragenococcus</taxon>
    </lineage>
</organism>
<keyword evidence="9 10" id="KW-0961">Cell wall biogenesis/degradation</keyword>
<dbReference type="GO" id="GO:0071555">
    <property type="term" value="P:cell wall organization"/>
    <property type="evidence" value="ECO:0007669"/>
    <property type="project" value="UniProtKB-KW"/>
</dbReference>
<name>A0A091C538_9ENTE</name>
<proteinExistence type="inferred from homology"/>
<dbReference type="NCBIfam" id="TIGR01133">
    <property type="entry name" value="murG"/>
    <property type="match status" value="1"/>
</dbReference>
<evidence type="ECO:0000256" key="8">
    <source>
        <dbReference type="ARBA" id="ARBA00023306"/>
    </source>
</evidence>
<dbReference type="GO" id="GO:0050511">
    <property type="term" value="F:undecaprenyldiphospho-muramoylpentapeptide beta-N-acetylglucosaminyltransferase activity"/>
    <property type="evidence" value="ECO:0007669"/>
    <property type="project" value="UniProtKB-UniRule"/>
</dbReference>
<dbReference type="Pfam" id="PF04101">
    <property type="entry name" value="Glyco_tran_28_C"/>
    <property type="match status" value="1"/>
</dbReference>
<comment type="caution">
    <text evidence="13">The sequence shown here is derived from an EMBL/GenBank/DDBJ whole genome shotgun (WGS) entry which is preliminary data.</text>
</comment>
<comment type="function">
    <text evidence="10">Cell wall formation. Catalyzes the transfer of a GlcNAc subunit on undecaprenyl-pyrophosphoryl-MurNAc-pentapeptide (lipid intermediate I) to form undecaprenyl-pyrophosphoryl-MurNAc-(pentapeptide)GlcNAc (lipid intermediate II).</text>
</comment>
<dbReference type="InterPro" id="IPR004276">
    <property type="entry name" value="GlycoTrans_28_N"/>
</dbReference>
<dbReference type="PANTHER" id="PTHR21015">
    <property type="entry name" value="UDP-N-ACETYLGLUCOSAMINE--N-ACETYLMURAMYL-(PENTAPEPTIDE) PYROPHOSPHORYL-UNDECAPRENOL N-ACETYLGLUCOSAMINE TRANSFERASE 1"/>
    <property type="match status" value="1"/>
</dbReference>
<feature type="domain" description="Glycosyl transferase family 28 C-terminal" evidence="12">
    <location>
        <begin position="188"/>
        <end position="355"/>
    </location>
</feature>
<evidence type="ECO:0000259" key="11">
    <source>
        <dbReference type="Pfam" id="PF03033"/>
    </source>
</evidence>
<keyword evidence="8 10" id="KW-0131">Cell cycle</keyword>
<evidence type="ECO:0000256" key="3">
    <source>
        <dbReference type="ARBA" id="ARBA00022676"/>
    </source>
</evidence>
<feature type="binding site" evidence="10">
    <location>
        <position position="296"/>
    </location>
    <ligand>
        <name>UDP-N-acetyl-alpha-D-glucosamine</name>
        <dbReference type="ChEBI" id="CHEBI:57705"/>
    </ligand>
</feature>
<evidence type="ECO:0000259" key="12">
    <source>
        <dbReference type="Pfam" id="PF04101"/>
    </source>
</evidence>
<dbReference type="GO" id="GO:0009252">
    <property type="term" value="P:peptidoglycan biosynthetic process"/>
    <property type="evidence" value="ECO:0007669"/>
    <property type="project" value="UniProtKB-UniRule"/>
</dbReference>
<feature type="binding site" evidence="10">
    <location>
        <position position="195"/>
    </location>
    <ligand>
        <name>UDP-N-acetyl-alpha-D-glucosamine</name>
        <dbReference type="ChEBI" id="CHEBI:57705"/>
    </ligand>
</feature>
<dbReference type="HAMAP" id="MF_00033">
    <property type="entry name" value="MurG"/>
    <property type="match status" value="1"/>
</dbReference>
<dbReference type="InterPro" id="IPR006009">
    <property type="entry name" value="GlcNAc_MurG"/>
</dbReference>
<evidence type="ECO:0000313" key="13">
    <source>
        <dbReference type="EMBL" id="KFN92019.1"/>
    </source>
</evidence>
<dbReference type="Pfam" id="PF03033">
    <property type="entry name" value="Glyco_transf_28"/>
    <property type="match status" value="1"/>
</dbReference>
<keyword evidence="3 10" id="KW-0328">Glycosyltransferase</keyword>
<evidence type="ECO:0000256" key="7">
    <source>
        <dbReference type="ARBA" id="ARBA00023136"/>
    </source>
</evidence>
<dbReference type="InterPro" id="IPR007235">
    <property type="entry name" value="Glyco_trans_28_C"/>
</dbReference>
<feature type="binding site" evidence="10">
    <location>
        <position position="124"/>
    </location>
    <ligand>
        <name>UDP-N-acetyl-alpha-D-glucosamine</name>
        <dbReference type="ChEBI" id="CHEBI:57705"/>
    </ligand>
</feature>
<keyword evidence="1 10" id="KW-1003">Cell membrane</keyword>
<feature type="binding site" evidence="10">
    <location>
        <position position="251"/>
    </location>
    <ligand>
        <name>UDP-N-acetyl-alpha-D-glucosamine</name>
        <dbReference type="ChEBI" id="CHEBI:57705"/>
    </ligand>
</feature>
<comment type="caution">
    <text evidence="10">Lacks conserved residue(s) required for the propagation of feature annotation.</text>
</comment>
<keyword evidence="6 10" id="KW-0573">Peptidoglycan synthesis</keyword>
<protein>
    <recommendedName>
        <fullName evidence="10">UDP-N-acetylglucosamine--N-acetylmuramyl-(pentapeptide) pyrophosphoryl-undecaprenol N-acetylglucosamine transferase</fullName>
        <ecNumber evidence="10">2.4.1.227</ecNumber>
    </recommendedName>
    <alternativeName>
        <fullName evidence="10">Undecaprenyl-PP-MurNAc-pentapeptide-UDPGlcNAc GlcNAc transferase</fullName>
    </alternativeName>
</protein>
<keyword evidence="7 10" id="KW-0472">Membrane</keyword>
<dbReference type="GO" id="GO:0005975">
    <property type="term" value="P:carbohydrate metabolic process"/>
    <property type="evidence" value="ECO:0007669"/>
    <property type="project" value="InterPro"/>
</dbReference>
<dbReference type="Gene3D" id="3.40.50.2000">
    <property type="entry name" value="Glycogen Phosphorylase B"/>
    <property type="match status" value="2"/>
</dbReference>
<keyword evidence="14" id="KW-1185">Reference proteome</keyword>
<dbReference type="RefSeq" id="WP_038022701.1">
    <property type="nucleotide sequence ID" value="NZ_JPVT01000065.1"/>
</dbReference>
<evidence type="ECO:0000256" key="5">
    <source>
        <dbReference type="ARBA" id="ARBA00022960"/>
    </source>
</evidence>
<accession>A0A091C538</accession>
<dbReference type="PATRIC" id="fig|1302648.3.peg.721"/>
<evidence type="ECO:0000313" key="14">
    <source>
        <dbReference type="Proteomes" id="UP000029381"/>
    </source>
</evidence>
<dbReference type="GO" id="GO:0008360">
    <property type="term" value="P:regulation of cell shape"/>
    <property type="evidence" value="ECO:0007669"/>
    <property type="project" value="UniProtKB-KW"/>
</dbReference>
<dbReference type="Proteomes" id="UP000029381">
    <property type="component" value="Unassembled WGS sequence"/>
</dbReference>
<evidence type="ECO:0000256" key="6">
    <source>
        <dbReference type="ARBA" id="ARBA00022984"/>
    </source>
</evidence>
<comment type="subcellular location">
    <subcellularLocation>
        <location evidence="10">Cell membrane</location>
        <topology evidence="10">Peripheral membrane protein</topology>
        <orientation evidence="10">Cytoplasmic side</orientation>
    </subcellularLocation>
</comment>
<evidence type="ECO:0000256" key="1">
    <source>
        <dbReference type="ARBA" id="ARBA00022475"/>
    </source>
</evidence>
<evidence type="ECO:0000256" key="2">
    <source>
        <dbReference type="ARBA" id="ARBA00022618"/>
    </source>
</evidence>
<keyword evidence="5 10" id="KW-0133">Cell shape</keyword>
<dbReference type="EC" id="2.4.1.227" evidence="10"/>